<sequence>MDSSEDSKVIADHLTQRMMPQVPMAYINGRQWYSRTRPVPPEPAYLACRPRRLPNQHGAVGDGLPQKSASASGSARQDPERDLTPYTMKASPHLTDLFPSDGQPVPTTLAELVASSIAGEDPMLEISVGAITPSTSDGDPHPDSEEPTGLGQETKSLYLRDWKSSLSFKHDSLTDCGSVAIPAQLHPFN</sequence>
<name>A0A9P9H3N6_FUSRE</name>
<keyword evidence="3" id="KW-1185">Reference proteome</keyword>
<organism evidence="2 3">
    <name type="scientific">Fusarium redolens</name>
    <dbReference type="NCBI Taxonomy" id="48865"/>
    <lineage>
        <taxon>Eukaryota</taxon>
        <taxon>Fungi</taxon>
        <taxon>Dikarya</taxon>
        <taxon>Ascomycota</taxon>
        <taxon>Pezizomycotina</taxon>
        <taxon>Sordariomycetes</taxon>
        <taxon>Hypocreomycetidae</taxon>
        <taxon>Hypocreales</taxon>
        <taxon>Nectriaceae</taxon>
        <taxon>Fusarium</taxon>
        <taxon>Fusarium redolens species complex</taxon>
    </lineage>
</organism>
<evidence type="ECO:0000313" key="3">
    <source>
        <dbReference type="Proteomes" id="UP000720189"/>
    </source>
</evidence>
<proteinExistence type="predicted"/>
<gene>
    <name evidence="2" type="ORF">BKA55DRAFT_361554</name>
</gene>
<protein>
    <submittedName>
        <fullName evidence="2">Uncharacterized protein</fullName>
    </submittedName>
</protein>
<feature type="region of interest" description="Disordered" evidence="1">
    <location>
        <begin position="130"/>
        <end position="155"/>
    </location>
</feature>
<dbReference type="Proteomes" id="UP000720189">
    <property type="component" value="Unassembled WGS sequence"/>
</dbReference>
<dbReference type="EMBL" id="JAGMUX010000008">
    <property type="protein sequence ID" value="KAH7249773.1"/>
    <property type="molecule type" value="Genomic_DNA"/>
</dbReference>
<accession>A0A9P9H3N6</accession>
<reference evidence="2" key="1">
    <citation type="journal article" date="2021" name="Nat. Commun.">
        <title>Genetic determinants of endophytism in the Arabidopsis root mycobiome.</title>
        <authorList>
            <person name="Mesny F."/>
            <person name="Miyauchi S."/>
            <person name="Thiergart T."/>
            <person name="Pickel B."/>
            <person name="Atanasova L."/>
            <person name="Karlsson M."/>
            <person name="Huettel B."/>
            <person name="Barry K.W."/>
            <person name="Haridas S."/>
            <person name="Chen C."/>
            <person name="Bauer D."/>
            <person name="Andreopoulos W."/>
            <person name="Pangilinan J."/>
            <person name="LaButti K."/>
            <person name="Riley R."/>
            <person name="Lipzen A."/>
            <person name="Clum A."/>
            <person name="Drula E."/>
            <person name="Henrissat B."/>
            <person name="Kohler A."/>
            <person name="Grigoriev I.V."/>
            <person name="Martin F.M."/>
            <person name="Hacquard S."/>
        </authorList>
    </citation>
    <scope>NUCLEOTIDE SEQUENCE</scope>
    <source>
        <strain evidence="2">MPI-CAGE-AT-0023</strain>
    </source>
</reference>
<feature type="region of interest" description="Disordered" evidence="1">
    <location>
        <begin position="43"/>
        <end position="103"/>
    </location>
</feature>
<dbReference type="AlphaFoldDB" id="A0A9P9H3N6"/>
<evidence type="ECO:0000256" key="1">
    <source>
        <dbReference type="SAM" id="MobiDB-lite"/>
    </source>
</evidence>
<dbReference type="OrthoDB" id="5055835at2759"/>
<comment type="caution">
    <text evidence="2">The sequence shown here is derived from an EMBL/GenBank/DDBJ whole genome shotgun (WGS) entry which is preliminary data.</text>
</comment>
<dbReference type="GeneID" id="70215810"/>
<evidence type="ECO:0000313" key="2">
    <source>
        <dbReference type="EMBL" id="KAH7249773.1"/>
    </source>
</evidence>
<dbReference type="RefSeq" id="XP_046049092.1">
    <property type="nucleotide sequence ID" value="XM_046185856.1"/>
</dbReference>